<evidence type="ECO:0000256" key="3">
    <source>
        <dbReference type="ARBA" id="ARBA00023015"/>
    </source>
</evidence>
<dbReference type="InterPro" id="IPR036388">
    <property type="entry name" value="WH-like_DNA-bd_sf"/>
</dbReference>
<feature type="domain" description="Response regulatory" evidence="8">
    <location>
        <begin position="3"/>
        <end position="119"/>
    </location>
</feature>
<dbReference type="GO" id="GO:0005829">
    <property type="term" value="C:cytosol"/>
    <property type="evidence" value="ECO:0007669"/>
    <property type="project" value="TreeGrafter"/>
</dbReference>
<dbReference type="PANTHER" id="PTHR48111">
    <property type="entry name" value="REGULATOR OF RPOS"/>
    <property type="match status" value="1"/>
</dbReference>
<dbReference type="InterPro" id="IPR011006">
    <property type="entry name" value="CheY-like_superfamily"/>
</dbReference>
<evidence type="ECO:0000313" key="11">
    <source>
        <dbReference type="Proteomes" id="UP000179243"/>
    </source>
</evidence>
<dbReference type="GO" id="GO:0006355">
    <property type="term" value="P:regulation of DNA-templated transcription"/>
    <property type="evidence" value="ECO:0007669"/>
    <property type="project" value="InterPro"/>
</dbReference>
<dbReference type="InterPro" id="IPR001789">
    <property type="entry name" value="Sig_transdc_resp-reg_receiver"/>
</dbReference>
<comment type="caution">
    <text evidence="10">The sequence shown here is derived from an EMBL/GenBank/DDBJ whole genome shotgun (WGS) entry which is preliminary data.</text>
</comment>
<dbReference type="GO" id="GO:0000156">
    <property type="term" value="F:phosphorelay response regulator activity"/>
    <property type="evidence" value="ECO:0007669"/>
    <property type="project" value="TreeGrafter"/>
</dbReference>
<dbReference type="Proteomes" id="UP000179243">
    <property type="component" value="Unassembled WGS sequence"/>
</dbReference>
<dbReference type="CDD" id="cd00383">
    <property type="entry name" value="trans_reg_C"/>
    <property type="match status" value="1"/>
</dbReference>
<evidence type="ECO:0000256" key="5">
    <source>
        <dbReference type="ARBA" id="ARBA00023163"/>
    </source>
</evidence>
<evidence type="ECO:0000256" key="1">
    <source>
        <dbReference type="ARBA" id="ARBA00022553"/>
    </source>
</evidence>
<dbReference type="InterPro" id="IPR039420">
    <property type="entry name" value="WalR-like"/>
</dbReference>
<dbReference type="PANTHER" id="PTHR48111:SF1">
    <property type="entry name" value="TWO-COMPONENT RESPONSE REGULATOR ORR33"/>
    <property type="match status" value="1"/>
</dbReference>
<keyword evidence="4 7" id="KW-0238">DNA-binding</keyword>
<evidence type="ECO:0000256" key="4">
    <source>
        <dbReference type="ARBA" id="ARBA00023125"/>
    </source>
</evidence>
<proteinExistence type="predicted"/>
<dbReference type="SUPFAM" id="SSF52172">
    <property type="entry name" value="CheY-like"/>
    <property type="match status" value="1"/>
</dbReference>
<dbReference type="PROSITE" id="PS50110">
    <property type="entry name" value="RESPONSE_REGULATORY"/>
    <property type="match status" value="1"/>
</dbReference>
<dbReference type="PROSITE" id="PS51755">
    <property type="entry name" value="OMPR_PHOB"/>
    <property type="match status" value="1"/>
</dbReference>
<name>A0A1F7F237_UNCRA</name>
<reference evidence="10 11" key="1">
    <citation type="journal article" date="2016" name="Nat. Commun.">
        <title>Thousands of microbial genomes shed light on interconnected biogeochemical processes in an aquifer system.</title>
        <authorList>
            <person name="Anantharaman K."/>
            <person name="Brown C.T."/>
            <person name="Hug L.A."/>
            <person name="Sharon I."/>
            <person name="Castelle C.J."/>
            <person name="Probst A.J."/>
            <person name="Thomas B.C."/>
            <person name="Singh A."/>
            <person name="Wilkins M.J."/>
            <person name="Karaoz U."/>
            <person name="Brodie E.L."/>
            <person name="Williams K.H."/>
            <person name="Hubbard S.S."/>
            <person name="Banfield J.F."/>
        </authorList>
    </citation>
    <scope>NUCLEOTIDE SEQUENCE [LARGE SCALE GENOMIC DNA]</scope>
</reference>
<feature type="DNA-binding region" description="OmpR/PhoB-type" evidence="7">
    <location>
        <begin position="128"/>
        <end position="224"/>
    </location>
</feature>
<evidence type="ECO:0000259" key="9">
    <source>
        <dbReference type="PROSITE" id="PS51755"/>
    </source>
</evidence>
<dbReference type="FunFam" id="3.40.50.2300:FF:000001">
    <property type="entry name" value="DNA-binding response regulator PhoB"/>
    <property type="match status" value="1"/>
</dbReference>
<dbReference type="Gene3D" id="1.10.10.10">
    <property type="entry name" value="Winged helix-like DNA-binding domain superfamily/Winged helix DNA-binding domain"/>
    <property type="match status" value="1"/>
</dbReference>
<dbReference type="InterPro" id="IPR001867">
    <property type="entry name" value="OmpR/PhoB-type_DNA-bd"/>
</dbReference>
<organism evidence="10 11">
    <name type="scientific">Candidatus Raymondbacteria bacterium RIFOXYD12_FULL_49_13</name>
    <dbReference type="NCBI Taxonomy" id="1817890"/>
    <lineage>
        <taxon>Bacteria</taxon>
        <taxon>Raymondiibacteriota</taxon>
    </lineage>
</organism>
<accession>A0A1F7F237</accession>
<keyword evidence="1 6" id="KW-0597">Phosphoprotein</keyword>
<dbReference type="SUPFAM" id="SSF46894">
    <property type="entry name" value="C-terminal effector domain of the bipartite response regulators"/>
    <property type="match status" value="1"/>
</dbReference>
<evidence type="ECO:0008006" key="12">
    <source>
        <dbReference type="Google" id="ProtNLM"/>
    </source>
</evidence>
<dbReference type="EMBL" id="MFYX01000145">
    <property type="protein sequence ID" value="OGK00566.1"/>
    <property type="molecule type" value="Genomic_DNA"/>
</dbReference>
<evidence type="ECO:0000256" key="2">
    <source>
        <dbReference type="ARBA" id="ARBA00023012"/>
    </source>
</evidence>
<sequence>MKKILIVEDETDIRELVAFHLEKEGFSALQASTGEAGLSMLWDENIDLVILDLMMPGVNGLEVLKAIRDNKRTMRLPVILLTAKATEVDKIIGFQLGTDDYVCKPFSVKELMVRIKALLRRTGGFTDESGFSVEGFSINFNSHKIFVDGRSVDFSPKEFGLFEYLYRNKNIVVGRGQLLDKVWGMDASVDERVVDVNITRLREKMDRAKKLIKTVKGYGYMFDTSEIDSETVKGGDAQ</sequence>
<keyword evidence="2" id="KW-0902">Two-component regulatory system</keyword>
<dbReference type="SMART" id="SM00862">
    <property type="entry name" value="Trans_reg_C"/>
    <property type="match status" value="1"/>
</dbReference>
<feature type="modified residue" description="4-aspartylphosphate" evidence="6">
    <location>
        <position position="52"/>
    </location>
</feature>
<evidence type="ECO:0000256" key="7">
    <source>
        <dbReference type="PROSITE-ProRule" id="PRU01091"/>
    </source>
</evidence>
<protein>
    <recommendedName>
        <fullName evidence="12">DNA-binding response regulator</fullName>
    </recommendedName>
</protein>
<dbReference type="SMART" id="SM00448">
    <property type="entry name" value="REC"/>
    <property type="match status" value="1"/>
</dbReference>
<dbReference type="AlphaFoldDB" id="A0A1F7F237"/>
<dbReference type="Gene3D" id="3.40.50.2300">
    <property type="match status" value="1"/>
</dbReference>
<keyword evidence="5" id="KW-0804">Transcription</keyword>
<dbReference type="GO" id="GO:0032993">
    <property type="term" value="C:protein-DNA complex"/>
    <property type="evidence" value="ECO:0007669"/>
    <property type="project" value="TreeGrafter"/>
</dbReference>
<keyword evidence="3" id="KW-0805">Transcription regulation</keyword>
<dbReference type="Pfam" id="PF00486">
    <property type="entry name" value="Trans_reg_C"/>
    <property type="match status" value="1"/>
</dbReference>
<dbReference type="InterPro" id="IPR016032">
    <property type="entry name" value="Sig_transdc_resp-reg_C-effctor"/>
</dbReference>
<evidence type="ECO:0000313" key="10">
    <source>
        <dbReference type="EMBL" id="OGK00566.1"/>
    </source>
</evidence>
<evidence type="ECO:0000259" key="8">
    <source>
        <dbReference type="PROSITE" id="PS50110"/>
    </source>
</evidence>
<gene>
    <name evidence="10" type="ORF">A2519_21750</name>
</gene>
<evidence type="ECO:0000256" key="6">
    <source>
        <dbReference type="PROSITE-ProRule" id="PRU00169"/>
    </source>
</evidence>
<feature type="domain" description="OmpR/PhoB-type" evidence="9">
    <location>
        <begin position="128"/>
        <end position="224"/>
    </location>
</feature>
<dbReference type="GO" id="GO:0000976">
    <property type="term" value="F:transcription cis-regulatory region binding"/>
    <property type="evidence" value="ECO:0007669"/>
    <property type="project" value="TreeGrafter"/>
</dbReference>
<dbReference type="Pfam" id="PF00072">
    <property type="entry name" value="Response_reg"/>
    <property type="match status" value="1"/>
</dbReference>